<evidence type="ECO:0000313" key="2">
    <source>
        <dbReference type="WBParaSite" id="EEL_0000580301-mRNA-1"/>
    </source>
</evidence>
<dbReference type="Gene3D" id="2.120.10.30">
    <property type="entry name" value="TolB, C-terminal domain"/>
    <property type="match status" value="1"/>
</dbReference>
<protein>
    <submittedName>
        <fullName evidence="2">Tripartite motif-containing protein 2</fullName>
    </submittedName>
</protein>
<dbReference type="AlphaFoldDB" id="A0A0R3RUT4"/>
<reference evidence="2" key="1">
    <citation type="submission" date="2017-02" db="UniProtKB">
        <authorList>
            <consortium name="WormBaseParasite"/>
        </authorList>
    </citation>
    <scope>IDENTIFICATION</scope>
</reference>
<sequence>MPSASRGSATLFDYAYTTTAVAKLNWEVGRNGRLERAKGMLIVVDSVKNHLTHRNMTETPSNTANHQRLAEMFVHLTPLGARVPYSISTDNQQNIWVATKGGLFKIDRFGKLLFQEKNDFAKKAEPFCQVSLHENRIIYAYSECMSGLTLLKVMTLEGETISEQFLDGKIQSLSVNDGGEMFLTKRVKGEDSIVYSSDICCPSCWNEVICEDEYVFQTVCALSNDLLVVSTCTLPINMYSRQFLRLISVAEGKVIKSFSKEGKEDGQIFFPLSIQKYGNDILVLDKTGRIQQFTQDGDFVRVAAKIDAYLGNAFVINGNMALIACSGIVLDKDNKTICDDWLEKVPLDGSMWLPDPDFVGKKE</sequence>
<dbReference type="WBParaSite" id="EEL_0000580301-mRNA-1">
    <property type="protein sequence ID" value="EEL_0000580301-mRNA-1"/>
    <property type="gene ID" value="EEL_0000580301"/>
</dbReference>
<accession>A0A0R3RUT4</accession>
<dbReference type="Proteomes" id="UP000050640">
    <property type="component" value="Unplaced"/>
</dbReference>
<dbReference type="STRING" id="1147741.A0A0R3RUT4"/>
<dbReference type="InterPro" id="IPR011042">
    <property type="entry name" value="6-blade_b-propeller_TolB-like"/>
</dbReference>
<proteinExistence type="predicted"/>
<evidence type="ECO:0000313" key="1">
    <source>
        <dbReference type="Proteomes" id="UP000050640"/>
    </source>
</evidence>
<keyword evidence="1" id="KW-1185">Reference proteome</keyword>
<name>A0A0R3RUT4_9BILA</name>
<organism evidence="1 2">
    <name type="scientific">Elaeophora elaphi</name>
    <dbReference type="NCBI Taxonomy" id="1147741"/>
    <lineage>
        <taxon>Eukaryota</taxon>
        <taxon>Metazoa</taxon>
        <taxon>Ecdysozoa</taxon>
        <taxon>Nematoda</taxon>
        <taxon>Chromadorea</taxon>
        <taxon>Rhabditida</taxon>
        <taxon>Spirurina</taxon>
        <taxon>Spiruromorpha</taxon>
        <taxon>Filarioidea</taxon>
        <taxon>Onchocercidae</taxon>
        <taxon>Elaeophora</taxon>
    </lineage>
</organism>